<name>A0ABP7NIP0_9ACTN</name>
<feature type="transmembrane region" description="Helical" evidence="1">
    <location>
        <begin position="69"/>
        <end position="90"/>
    </location>
</feature>
<gene>
    <name evidence="3" type="ORF">GCM10022231_01400</name>
</gene>
<feature type="transmembrane region" description="Helical" evidence="1">
    <location>
        <begin position="97"/>
        <end position="113"/>
    </location>
</feature>
<feature type="transmembrane region" description="Helical" evidence="1">
    <location>
        <begin position="119"/>
        <end position="138"/>
    </location>
</feature>
<keyword evidence="1" id="KW-1133">Transmembrane helix</keyword>
<keyword evidence="4" id="KW-1185">Reference proteome</keyword>
<keyword evidence="1" id="KW-0812">Transmembrane</keyword>
<comment type="caution">
    <text evidence="3">The sequence shown here is derived from an EMBL/GenBank/DDBJ whole genome shotgun (WGS) entry which is preliminary data.</text>
</comment>
<reference evidence="4" key="1">
    <citation type="journal article" date="2019" name="Int. J. Syst. Evol. Microbiol.">
        <title>The Global Catalogue of Microorganisms (GCM) 10K type strain sequencing project: providing services to taxonomists for standard genome sequencing and annotation.</title>
        <authorList>
            <consortium name="The Broad Institute Genomics Platform"/>
            <consortium name="The Broad Institute Genome Sequencing Center for Infectious Disease"/>
            <person name="Wu L."/>
            <person name="Ma J."/>
        </authorList>
    </citation>
    <scope>NUCLEOTIDE SEQUENCE [LARGE SCALE GENOMIC DNA]</scope>
    <source>
        <strain evidence="4">JCM 16923</strain>
    </source>
</reference>
<dbReference type="InterPro" id="IPR055568">
    <property type="entry name" value="DUF7144"/>
</dbReference>
<dbReference type="EMBL" id="BAAAZW010000001">
    <property type="protein sequence ID" value="GAA3948005.1"/>
    <property type="molecule type" value="Genomic_DNA"/>
</dbReference>
<organism evidence="3 4">
    <name type="scientific">Gordonia caeni</name>
    <dbReference type="NCBI Taxonomy" id="1007097"/>
    <lineage>
        <taxon>Bacteria</taxon>
        <taxon>Bacillati</taxon>
        <taxon>Actinomycetota</taxon>
        <taxon>Actinomycetes</taxon>
        <taxon>Mycobacteriales</taxon>
        <taxon>Gordoniaceae</taxon>
        <taxon>Gordonia</taxon>
    </lineage>
</organism>
<accession>A0ABP7NIP0</accession>
<feature type="domain" description="DUF7144" evidence="2">
    <location>
        <begin position="26"/>
        <end position="138"/>
    </location>
</feature>
<keyword evidence="1" id="KW-0472">Membrane</keyword>
<feature type="transmembrane region" description="Helical" evidence="1">
    <location>
        <begin position="21"/>
        <end position="49"/>
    </location>
</feature>
<dbReference type="Proteomes" id="UP001418444">
    <property type="component" value="Unassembled WGS sequence"/>
</dbReference>
<protein>
    <recommendedName>
        <fullName evidence="2">DUF7144 domain-containing protein</fullName>
    </recommendedName>
</protein>
<evidence type="ECO:0000259" key="2">
    <source>
        <dbReference type="Pfam" id="PF23636"/>
    </source>
</evidence>
<proteinExistence type="predicted"/>
<evidence type="ECO:0000256" key="1">
    <source>
        <dbReference type="SAM" id="Phobius"/>
    </source>
</evidence>
<dbReference type="Pfam" id="PF23636">
    <property type="entry name" value="DUF7144"/>
    <property type="match status" value="1"/>
</dbReference>
<evidence type="ECO:0000313" key="4">
    <source>
        <dbReference type="Proteomes" id="UP001418444"/>
    </source>
</evidence>
<sequence length="143" mass="15549">MTVNREDRAQYEAGPPAANPWAVGTTWAAAALLLVGSILAFFQGIAAVANDESLVLINEDYIYAFNLTTWGWIHIVLGVIGVCIAIGMFIGATWARVCAIIIASLSIVANFLWLPYTPWWSILIIAIDVLVIWAVANWSGDDL</sequence>
<dbReference type="RefSeq" id="WP_344779570.1">
    <property type="nucleotide sequence ID" value="NZ_BAAAZW010000001.1"/>
</dbReference>
<evidence type="ECO:0000313" key="3">
    <source>
        <dbReference type="EMBL" id="GAA3948005.1"/>
    </source>
</evidence>